<proteinExistence type="predicted"/>
<accession>A0A4Q1BEU5</accession>
<reference evidence="2 3" key="1">
    <citation type="submission" date="2016-06" db="EMBL/GenBank/DDBJ databases">
        <title>Evolution of pathogenesis and genome organization in the Tremellales.</title>
        <authorList>
            <person name="Cuomo C."/>
            <person name="Litvintseva A."/>
            <person name="Heitman J."/>
            <person name="Chen Y."/>
            <person name="Sun S."/>
            <person name="Springer D."/>
            <person name="Dromer F."/>
            <person name="Young S."/>
            <person name="Zeng Q."/>
            <person name="Chapman S."/>
            <person name="Gujja S."/>
            <person name="Saif S."/>
            <person name="Birren B."/>
        </authorList>
    </citation>
    <scope>NUCLEOTIDE SEQUENCE [LARGE SCALE GENOMIC DNA]</scope>
    <source>
        <strain evidence="2 3">ATCC 28783</strain>
    </source>
</reference>
<evidence type="ECO:0000313" key="3">
    <source>
        <dbReference type="Proteomes" id="UP000289152"/>
    </source>
</evidence>
<feature type="region of interest" description="Disordered" evidence="1">
    <location>
        <begin position="1"/>
        <end position="26"/>
    </location>
</feature>
<dbReference type="VEuPathDB" id="FungiDB:TREMEDRAFT_63266"/>
<feature type="compositionally biased region" description="Polar residues" evidence="1">
    <location>
        <begin position="12"/>
        <end position="26"/>
    </location>
</feature>
<dbReference type="AlphaFoldDB" id="A0A4Q1BEU5"/>
<protein>
    <submittedName>
        <fullName evidence="2">Uncharacterized protein</fullName>
    </submittedName>
</protein>
<keyword evidence="3" id="KW-1185">Reference proteome</keyword>
<evidence type="ECO:0000313" key="2">
    <source>
        <dbReference type="EMBL" id="RXK35865.1"/>
    </source>
</evidence>
<gene>
    <name evidence="2" type="ORF">M231_06871</name>
</gene>
<sequence length="204" mass="22580">MSTPYGSLPLPTVNSGSNPTNDSATPNTVRLLFENGWDGLVPIDDPESFEQKANSLSSHPAPDVILYARRGVGGDKESTVWSVWTLSNASTRTFCYCLNNAWEGDRCWTKRPITPTRQRLSPTVSNVAETRVPGKVSFFLDDPEGFLHQIREATLRKGEKVIAQGRLELRDGSNQANKKVSTEWIPVWGKTWSPSDAKSVSQSE</sequence>
<name>A0A4Q1BEU5_TREME</name>
<organism evidence="2 3">
    <name type="scientific">Tremella mesenterica</name>
    <name type="common">Jelly fungus</name>
    <dbReference type="NCBI Taxonomy" id="5217"/>
    <lineage>
        <taxon>Eukaryota</taxon>
        <taxon>Fungi</taxon>
        <taxon>Dikarya</taxon>
        <taxon>Basidiomycota</taxon>
        <taxon>Agaricomycotina</taxon>
        <taxon>Tremellomycetes</taxon>
        <taxon>Tremellales</taxon>
        <taxon>Tremellaceae</taxon>
        <taxon>Tremella</taxon>
    </lineage>
</organism>
<dbReference type="InParanoid" id="A0A4Q1BEU5"/>
<comment type="caution">
    <text evidence="2">The sequence shown here is derived from an EMBL/GenBank/DDBJ whole genome shotgun (WGS) entry which is preliminary data.</text>
</comment>
<dbReference type="EMBL" id="SDIL01000118">
    <property type="protein sequence ID" value="RXK35865.1"/>
    <property type="molecule type" value="Genomic_DNA"/>
</dbReference>
<dbReference type="Proteomes" id="UP000289152">
    <property type="component" value="Unassembled WGS sequence"/>
</dbReference>
<evidence type="ECO:0000256" key="1">
    <source>
        <dbReference type="SAM" id="MobiDB-lite"/>
    </source>
</evidence>